<dbReference type="EC" id="2.5.1.15" evidence="5 10"/>
<evidence type="ECO:0000256" key="8">
    <source>
        <dbReference type="ARBA" id="ARBA00022842"/>
    </source>
</evidence>
<keyword evidence="9 10" id="KW-0289">Folate biosynthesis</keyword>
<protein>
    <recommendedName>
        <fullName evidence="5 10">Dihydropteroate synthase</fullName>
        <shortName evidence="10">DHPS</shortName>
        <ecNumber evidence="5 10">2.5.1.15</ecNumber>
    </recommendedName>
    <alternativeName>
        <fullName evidence="10">Dihydropteroate pyrophosphorylase</fullName>
    </alternativeName>
</protein>
<evidence type="ECO:0000256" key="9">
    <source>
        <dbReference type="ARBA" id="ARBA00022909"/>
    </source>
</evidence>
<proteinExistence type="inferred from homology"/>
<evidence type="ECO:0000256" key="1">
    <source>
        <dbReference type="ARBA" id="ARBA00000012"/>
    </source>
</evidence>
<comment type="catalytic activity">
    <reaction evidence="1">
        <text>(7,8-dihydropterin-6-yl)methyl diphosphate + 4-aminobenzoate = 7,8-dihydropteroate + diphosphate</text>
        <dbReference type="Rhea" id="RHEA:19949"/>
        <dbReference type="ChEBI" id="CHEBI:17836"/>
        <dbReference type="ChEBI" id="CHEBI:17839"/>
        <dbReference type="ChEBI" id="CHEBI:33019"/>
        <dbReference type="ChEBI" id="CHEBI:72950"/>
        <dbReference type="EC" id="2.5.1.15"/>
    </reaction>
</comment>
<organism evidence="12 13">
    <name type="scientific">Microtetraspora glauca</name>
    <dbReference type="NCBI Taxonomy" id="1996"/>
    <lineage>
        <taxon>Bacteria</taxon>
        <taxon>Bacillati</taxon>
        <taxon>Actinomycetota</taxon>
        <taxon>Actinomycetes</taxon>
        <taxon>Streptosporangiales</taxon>
        <taxon>Streptosporangiaceae</taxon>
        <taxon>Microtetraspora</taxon>
    </lineage>
</organism>
<evidence type="ECO:0000256" key="7">
    <source>
        <dbReference type="ARBA" id="ARBA00022723"/>
    </source>
</evidence>
<dbReference type="NCBIfam" id="TIGR01496">
    <property type="entry name" value="DHPS"/>
    <property type="match status" value="1"/>
</dbReference>
<accession>A0ABV3GST8</accession>
<name>A0ABV3GST8_MICGL</name>
<dbReference type="InterPro" id="IPR011005">
    <property type="entry name" value="Dihydropteroate_synth-like_sf"/>
</dbReference>
<dbReference type="SUPFAM" id="SSF51717">
    <property type="entry name" value="Dihydropteroate synthetase-like"/>
    <property type="match status" value="1"/>
</dbReference>
<comment type="caution">
    <text evidence="12">The sequence shown here is derived from an EMBL/GenBank/DDBJ whole genome shotgun (WGS) entry which is preliminary data.</text>
</comment>
<evidence type="ECO:0000256" key="3">
    <source>
        <dbReference type="ARBA" id="ARBA00004763"/>
    </source>
</evidence>
<feature type="domain" description="Pterin-binding" evidence="11">
    <location>
        <begin position="15"/>
        <end position="273"/>
    </location>
</feature>
<dbReference type="PROSITE" id="PS00792">
    <property type="entry name" value="DHPS_1"/>
    <property type="match status" value="1"/>
</dbReference>
<dbReference type="PANTHER" id="PTHR20941:SF1">
    <property type="entry name" value="FOLIC ACID SYNTHESIS PROTEIN FOL1"/>
    <property type="match status" value="1"/>
</dbReference>
<comment type="pathway">
    <text evidence="3 10">Cofactor biosynthesis; tetrahydrofolate biosynthesis; 7,8-dihydrofolate from 2-amino-4-hydroxy-6-hydroxymethyl-7,8-dihydropteridine diphosphate and 4-aminobenzoate: step 1/2.</text>
</comment>
<evidence type="ECO:0000259" key="11">
    <source>
        <dbReference type="PROSITE" id="PS50972"/>
    </source>
</evidence>
<dbReference type="Pfam" id="PF00809">
    <property type="entry name" value="Pterin_bind"/>
    <property type="match status" value="1"/>
</dbReference>
<dbReference type="Proteomes" id="UP001551675">
    <property type="component" value="Unassembled WGS sequence"/>
</dbReference>
<dbReference type="EMBL" id="JBFALK010000034">
    <property type="protein sequence ID" value="MEV0974706.1"/>
    <property type="molecule type" value="Genomic_DNA"/>
</dbReference>
<dbReference type="Gene3D" id="3.20.20.20">
    <property type="entry name" value="Dihydropteroate synthase-like"/>
    <property type="match status" value="1"/>
</dbReference>
<comment type="cofactor">
    <cofactor evidence="2 10">
        <name>Mg(2+)</name>
        <dbReference type="ChEBI" id="CHEBI:18420"/>
    </cofactor>
</comment>
<evidence type="ECO:0000256" key="6">
    <source>
        <dbReference type="ARBA" id="ARBA00022679"/>
    </source>
</evidence>
<dbReference type="InterPro" id="IPR045031">
    <property type="entry name" value="DHP_synth-like"/>
</dbReference>
<dbReference type="InterPro" id="IPR000489">
    <property type="entry name" value="Pterin-binding_dom"/>
</dbReference>
<keyword evidence="6 10" id="KW-0808">Transferase</keyword>
<dbReference type="CDD" id="cd00739">
    <property type="entry name" value="DHPS"/>
    <property type="match status" value="1"/>
</dbReference>
<evidence type="ECO:0000313" key="13">
    <source>
        <dbReference type="Proteomes" id="UP001551675"/>
    </source>
</evidence>
<evidence type="ECO:0000313" key="12">
    <source>
        <dbReference type="EMBL" id="MEV0974706.1"/>
    </source>
</evidence>
<evidence type="ECO:0000256" key="5">
    <source>
        <dbReference type="ARBA" id="ARBA00012458"/>
    </source>
</evidence>
<dbReference type="PANTHER" id="PTHR20941">
    <property type="entry name" value="FOLATE SYNTHESIS PROTEINS"/>
    <property type="match status" value="1"/>
</dbReference>
<dbReference type="InterPro" id="IPR006390">
    <property type="entry name" value="DHP_synth_dom"/>
</dbReference>
<reference evidence="12 13" key="1">
    <citation type="submission" date="2024-06" db="EMBL/GenBank/DDBJ databases">
        <title>The Natural Products Discovery Center: Release of the First 8490 Sequenced Strains for Exploring Actinobacteria Biosynthetic Diversity.</title>
        <authorList>
            <person name="Kalkreuter E."/>
            <person name="Kautsar S.A."/>
            <person name="Yang D."/>
            <person name="Bader C.D."/>
            <person name="Teijaro C.N."/>
            <person name="Fluegel L."/>
            <person name="Davis C.M."/>
            <person name="Simpson J.R."/>
            <person name="Lauterbach L."/>
            <person name="Steele A.D."/>
            <person name="Gui C."/>
            <person name="Meng S."/>
            <person name="Li G."/>
            <person name="Viehrig K."/>
            <person name="Ye F."/>
            <person name="Su P."/>
            <person name="Kiefer A.F."/>
            <person name="Nichols A."/>
            <person name="Cepeda A.J."/>
            <person name="Yan W."/>
            <person name="Fan B."/>
            <person name="Jiang Y."/>
            <person name="Adhikari A."/>
            <person name="Zheng C.-J."/>
            <person name="Schuster L."/>
            <person name="Cowan T.M."/>
            <person name="Smanski M.J."/>
            <person name="Chevrette M.G."/>
            <person name="De Carvalho L.P.S."/>
            <person name="Shen B."/>
        </authorList>
    </citation>
    <scope>NUCLEOTIDE SEQUENCE [LARGE SCALE GENOMIC DNA]</scope>
    <source>
        <strain evidence="12 13">NPDC050100</strain>
    </source>
</reference>
<keyword evidence="13" id="KW-1185">Reference proteome</keyword>
<evidence type="ECO:0000256" key="4">
    <source>
        <dbReference type="ARBA" id="ARBA00009503"/>
    </source>
</evidence>
<dbReference type="PROSITE" id="PS50972">
    <property type="entry name" value="PTERIN_BINDING"/>
    <property type="match status" value="1"/>
</dbReference>
<evidence type="ECO:0000256" key="2">
    <source>
        <dbReference type="ARBA" id="ARBA00001946"/>
    </source>
</evidence>
<dbReference type="RefSeq" id="WP_061261402.1">
    <property type="nucleotide sequence ID" value="NZ_JBFALK010000034.1"/>
</dbReference>
<comment type="similarity">
    <text evidence="4 10">Belongs to the DHPS family.</text>
</comment>
<evidence type="ECO:0000256" key="10">
    <source>
        <dbReference type="RuleBase" id="RU361205"/>
    </source>
</evidence>
<gene>
    <name evidence="12" type="primary">folP</name>
    <name evidence="12" type="ORF">AB0I59_39460</name>
</gene>
<dbReference type="GO" id="GO:0004156">
    <property type="term" value="F:dihydropteroate synthase activity"/>
    <property type="evidence" value="ECO:0007669"/>
    <property type="project" value="UniProtKB-EC"/>
</dbReference>
<comment type="function">
    <text evidence="10">Catalyzes the condensation of para-aminobenzoate (pABA) with 6-hydroxymethyl-7,8-dihydropterin diphosphate (DHPt-PP) to form 7,8-dihydropteroate (H2Pte), the immediate precursor of folate derivatives.</text>
</comment>
<sequence>MTTHHVPGMPDPGRCLVMGVVNVTPDSFSDGGQWFDADAAIAHGLELVAQGADIVDVGGESTRPGSARVSLGEELRRVEPVIRVLRQEGVTVSVDTMRAEVAEAAVEAGAMLVNDVSGGLADPAMPRVVAATGVPYVVMHWRGHSHDMDSRAMYGDVVTEVTEELRKRVDSVLGEGVREEQIVIDPGLGFSKHPEHNWALLAGTRKLVEMGHPVLIGASRKRFLGRLLPDAEGRPRPFDRSDDATLAVTALAAREGAWCVRVHQVGPNADAVRVAAAWKAADEGR</sequence>
<keyword evidence="7 10" id="KW-0479">Metal-binding</keyword>
<dbReference type="PROSITE" id="PS00793">
    <property type="entry name" value="DHPS_2"/>
    <property type="match status" value="1"/>
</dbReference>
<keyword evidence="8 10" id="KW-0460">Magnesium</keyword>